<evidence type="ECO:0000313" key="2">
    <source>
        <dbReference type="EMBL" id="MDA3624739.1"/>
    </source>
</evidence>
<name>A0ABT4USV4_9PSEU</name>
<dbReference type="Proteomes" id="UP001210380">
    <property type="component" value="Unassembled WGS sequence"/>
</dbReference>
<evidence type="ECO:0000259" key="1">
    <source>
        <dbReference type="Pfam" id="PF01323"/>
    </source>
</evidence>
<feature type="domain" description="DSBA-like thioredoxin" evidence="1">
    <location>
        <begin position="3"/>
        <end position="201"/>
    </location>
</feature>
<dbReference type="EMBL" id="JAQGLA010000004">
    <property type="protein sequence ID" value="MDA3624739.1"/>
    <property type="molecule type" value="Genomic_DNA"/>
</dbReference>
<dbReference type="InterPro" id="IPR001853">
    <property type="entry name" value="DSBA-like_thioredoxin_dom"/>
</dbReference>
<reference evidence="2 3" key="1">
    <citation type="submission" date="2022-11" db="EMBL/GenBank/DDBJ databases">
        <title>Draft genome sequence of Saccharopolyspora sp. WRP15-2 isolated from rhizosphere soils of wild rice in Thailand.</title>
        <authorList>
            <person name="Duangmal K."/>
            <person name="Kammanee S."/>
            <person name="Muangham S."/>
        </authorList>
    </citation>
    <scope>NUCLEOTIDE SEQUENCE [LARGE SCALE GENOMIC DNA]</scope>
    <source>
        <strain evidence="2 3">WRP15-2</strain>
    </source>
</reference>
<evidence type="ECO:0000313" key="3">
    <source>
        <dbReference type="Proteomes" id="UP001210380"/>
    </source>
</evidence>
<dbReference type="CDD" id="cd03024">
    <property type="entry name" value="DsbA_FrnE"/>
    <property type="match status" value="1"/>
</dbReference>
<proteinExistence type="predicted"/>
<comment type="caution">
    <text evidence="2">The sequence shown here is derived from an EMBL/GenBank/DDBJ whole genome shotgun (WGS) entry which is preliminary data.</text>
</comment>
<dbReference type="Pfam" id="PF01323">
    <property type="entry name" value="DSBA"/>
    <property type="match status" value="1"/>
</dbReference>
<dbReference type="RefSeq" id="WP_270947306.1">
    <property type="nucleotide sequence ID" value="NZ_JAQGLA010000004.1"/>
</dbReference>
<gene>
    <name evidence="2" type="ORF">OU415_04760</name>
</gene>
<dbReference type="Gene3D" id="3.40.30.10">
    <property type="entry name" value="Glutaredoxin"/>
    <property type="match status" value="1"/>
</dbReference>
<dbReference type="PANTHER" id="PTHR13887">
    <property type="entry name" value="GLUTATHIONE S-TRANSFERASE KAPPA"/>
    <property type="match status" value="1"/>
</dbReference>
<keyword evidence="3" id="KW-1185">Reference proteome</keyword>
<protein>
    <submittedName>
        <fullName evidence="2">DsbA family oxidoreductase</fullName>
    </submittedName>
</protein>
<dbReference type="SUPFAM" id="SSF52833">
    <property type="entry name" value="Thioredoxin-like"/>
    <property type="match status" value="1"/>
</dbReference>
<sequence length="209" mass="22789">MKIEIWWDPVCPWCYLGKKNFEAAYDRFEHPDRISVTWRAFQLEPDASTEPGPTTVDVMAPYSSRESVLARFAQIAALGEEHGLAMNITTARPVNAFDAHRVALLAQDEGLFREFSGAVLHAYHTENRNIADHAVLRELAESAGLDGAKTAAVLDGSDYADQVESDRLRARRLGVGGVPSFVIDGQVLPSGPQSVDRLLAVLESAPAAS</sequence>
<dbReference type="InterPro" id="IPR036249">
    <property type="entry name" value="Thioredoxin-like_sf"/>
</dbReference>
<organism evidence="2 3">
    <name type="scientific">Saccharopolyspora oryzae</name>
    <dbReference type="NCBI Taxonomy" id="2997343"/>
    <lineage>
        <taxon>Bacteria</taxon>
        <taxon>Bacillati</taxon>
        <taxon>Actinomycetota</taxon>
        <taxon>Actinomycetes</taxon>
        <taxon>Pseudonocardiales</taxon>
        <taxon>Pseudonocardiaceae</taxon>
        <taxon>Saccharopolyspora</taxon>
    </lineage>
</organism>
<dbReference type="PANTHER" id="PTHR13887:SF41">
    <property type="entry name" value="THIOREDOXIN SUPERFAMILY PROTEIN"/>
    <property type="match status" value="1"/>
</dbReference>
<accession>A0ABT4USV4</accession>